<dbReference type="Gene3D" id="3.20.20.100">
    <property type="entry name" value="NADP-dependent oxidoreductase domain"/>
    <property type="match status" value="1"/>
</dbReference>
<dbReference type="InterPro" id="IPR050523">
    <property type="entry name" value="AKR_Detox_Biosynth"/>
</dbReference>
<comment type="similarity">
    <text evidence="7">Belongs to the aldo/keto reductase family. Aldo/keto reductase 2 subfamily.</text>
</comment>
<dbReference type="InterPro" id="IPR036864">
    <property type="entry name" value="Zn2-C6_fun-type_DNA-bd_sf"/>
</dbReference>
<evidence type="ECO:0000313" key="12">
    <source>
        <dbReference type="Proteomes" id="UP001358417"/>
    </source>
</evidence>
<dbReference type="RefSeq" id="XP_064700404.1">
    <property type="nucleotide sequence ID" value="XM_064854061.1"/>
</dbReference>
<evidence type="ECO:0000259" key="9">
    <source>
        <dbReference type="Pfam" id="PF00172"/>
    </source>
</evidence>
<dbReference type="GO" id="GO:0000981">
    <property type="term" value="F:DNA-binding transcription factor activity, RNA polymerase II-specific"/>
    <property type="evidence" value="ECO:0007669"/>
    <property type="project" value="InterPro"/>
</dbReference>
<protein>
    <recommendedName>
        <fullName evidence="13">NADP-dependent oxidoreductase domain-containing protein</fullName>
    </recommendedName>
</protein>
<sequence length="1023" mass="113060">MASTPAPMPKTRLGHHRVLGPNCSLKVSPLCLGAMNFGDIWSSIVGACTKETTYTILDQFREAGGNFIDTANMYMAGESEEWLGDWMSDRGVRDEMVLATKYTYTYKIHELCPPGTITSNFGGSNKKSLRLSLAESLKRLKTDYLDILYVHSWDGVASIPEMMRALDDVVKQGKVLYLGVSNWPAWLVVKANDYARQHALTPFVVYEGLLNAVARDIEREVLPMCKAEGLGLTVWEAMGGGKFKTKAEKSQADGRPVYDLAGKGIEAYEAAATVMERIAKKKGTNPMAIALRYVTLKAPYIFPIIGGRKIENLKSNIAALDIDLTEAEMKEIEAAAPVSLGYPHVILAGRDDQHVGPTNPTFIAMFSPGYEGVEDPKVRRRRKVRCNYDPESPTICKRCIKYNLDCVDPAQQISDPSAEDRKTLRERVSRLEERLDALQNVSSSGDHSSNPLTSHGPPISASGDSLGFFDDCEPGLDATSHVAPLIAVLQGSSLVSGPNRPDLSAMHLSSVEIENYSMPAGTNRKAKQTCDALRGSIPPLEDLKCCLSDRSQWWVHWHQKTFGSTIQQETLTEYASRVYDLDEPTDVGMLISAFARHTDIDALRYMSVIDQVVIGDDQYAGTLAGLTLIAFHTKNYLDVGQPRRAFLCNRRGLNICQLMNLHRTYTTSPKLGALWWTIFQGDRFLSILLGLPYGMPDDQFPINVNATGGIVAQPFVIRMGLVTGKVIDHTQTYPSPPFSKVIDIDDELEMLAASKGQRWWDPAMPLVASEVPEFRARIVEHCVFFLTRMYLHLPCILKPLSSHLYSGSRKTGLESARALIKRYHVLRTPVNTEPTFDCKTLDFIGFMASVVLIVGTNQERQSRDFTVPSDKELVNTTVALLNQLEREQNCLIAAQCHSCLTGLMSLYASDIVKAIPSRIAIPYFGILHVAASAKIASATQTTSASFGGMEFNSSAPLVENVMEQTSNIPEAHLPLIDYQGLYSMDASLNWMSDAAGGYTGSFGVMMDLDQDWDAFFFPEVGDH</sequence>
<keyword evidence="4" id="KW-0238">DNA-binding</keyword>
<reference evidence="11 12" key="1">
    <citation type="submission" date="2023-08" db="EMBL/GenBank/DDBJ databases">
        <title>Black Yeasts Isolated from many extreme environments.</title>
        <authorList>
            <person name="Coleine C."/>
            <person name="Stajich J.E."/>
            <person name="Selbmann L."/>
        </authorList>
    </citation>
    <scope>NUCLEOTIDE SEQUENCE [LARGE SCALE GENOMIC DNA]</scope>
    <source>
        <strain evidence="11 12">CCFEE 5792</strain>
    </source>
</reference>
<comment type="caution">
    <text evidence="11">The sequence shown here is derived from an EMBL/GenBank/DDBJ whole genome shotgun (WGS) entry which is preliminary data.</text>
</comment>
<keyword evidence="12" id="KW-1185">Reference proteome</keyword>
<dbReference type="GO" id="GO:0016491">
    <property type="term" value="F:oxidoreductase activity"/>
    <property type="evidence" value="ECO:0007669"/>
    <property type="project" value="UniProtKB-KW"/>
</dbReference>
<gene>
    <name evidence="11" type="ORF">LTR84_010525</name>
</gene>
<dbReference type="InterPro" id="IPR036812">
    <property type="entry name" value="NAD(P)_OxRdtase_dom_sf"/>
</dbReference>
<keyword evidence="2" id="KW-0560">Oxidoreductase</keyword>
<evidence type="ECO:0000313" key="11">
    <source>
        <dbReference type="EMBL" id="KAK5044751.1"/>
    </source>
</evidence>
<evidence type="ECO:0000256" key="7">
    <source>
        <dbReference type="ARBA" id="ARBA00038157"/>
    </source>
</evidence>
<evidence type="ECO:0000256" key="5">
    <source>
        <dbReference type="ARBA" id="ARBA00023163"/>
    </source>
</evidence>
<evidence type="ECO:0000256" key="8">
    <source>
        <dbReference type="SAM" id="MobiDB-lite"/>
    </source>
</evidence>
<feature type="compositionally biased region" description="Polar residues" evidence="8">
    <location>
        <begin position="440"/>
        <end position="453"/>
    </location>
</feature>
<dbReference type="GO" id="GO:0003677">
    <property type="term" value="F:DNA binding"/>
    <property type="evidence" value="ECO:0007669"/>
    <property type="project" value="UniProtKB-KW"/>
</dbReference>
<dbReference type="InterPro" id="IPR001138">
    <property type="entry name" value="Zn2Cys6_DnaBD"/>
</dbReference>
<proteinExistence type="inferred from homology"/>
<evidence type="ECO:0000256" key="1">
    <source>
        <dbReference type="ARBA" id="ARBA00022857"/>
    </source>
</evidence>
<evidence type="ECO:0008006" key="13">
    <source>
        <dbReference type="Google" id="ProtNLM"/>
    </source>
</evidence>
<dbReference type="InterPro" id="IPR023210">
    <property type="entry name" value="NADP_OxRdtase_dom"/>
</dbReference>
<dbReference type="GO" id="GO:0008270">
    <property type="term" value="F:zinc ion binding"/>
    <property type="evidence" value="ECO:0007669"/>
    <property type="project" value="InterPro"/>
</dbReference>
<keyword evidence="6" id="KW-0539">Nucleus</keyword>
<dbReference type="AlphaFoldDB" id="A0AAV9MTE2"/>
<evidence type="ECO:0000256" key="2">
    <source>
        <dbReference type="ARBA" id="ARBA00023002"/>
    </source>
</evidence>
<dbReference type="Gene3D" id="4.10.240.10">
    <property type="entry name" value="Zn(2)-C6 fungal-type DNA-binding domain"/>
    <property type="match status" value="1"/>
</dbReference>
<organism evidence="11 12">
    <name type="scientific">Exophiala bonariae</name>
    <dbReference type="NCBI Taxonomy" id="1690606"/>
    <lineage>
        <taxon>Eukaryota</taxon>
        <taxon>Fungi</taxon>
        <taxon>Dikarya</taxon>
        <taxon>Ascomycota</taxon>
        <taxon>Pezizomycotina</taxon>
        <taxon>Eurotiomycetes</taxon>
        <taxon>Chaetothyriomycetidae</taxon>
        <taxon>Chaetothyriales</taxon>
        <taxon>Herpotrichiellaceae</taxon>
        <taxon>Exophiala</taxon>
    </lineage>
</organism>
<feature type="region of interest" description="Disordered" evidence="8">
    <location>
        <begin position="440"/>
        <end position="459"/>
    </location>
</feature>
<dbReference type="SUPFAM" id="SSF51430">
    <property type="entry name" value="NAD(P)-linked oxidoreductase"/>
    <property type="match status" value="1"/>
</dbReference>
<keyword evidence="5" id="KW-0804">Transcription</keyword>
<keyword evidence="1" id="KW-0521">NADP</keyword>
<dbReference type="PANTHER" id="PTHR43364">
    <property type="entry name" value="NADH-SPECIFIC METHYLGLYOXAL REDUCTASE-RELATED"/>
    <property type="match status" value="1"/>
</dbReference>
<dbReference type="EMBL" id="JAVRRD010000044">
    <property type="protein sequence ID" value="KAK5044751.1"/>
    <property type="molecule type" value="Genomic_DNA"/>
</dbReference>
<evidence type="ECO:0000256" key="3">
    <source>
        <dbReference type="ARBA" id="ARBA00023015"/>
    </source>
</evidence>
<feature type="domain" description="NADP-dependent oxidoreductase" evidence="10">
    <location>
        <begin position="29"/>
        <end position="335"/>
    </location>
</feature>
<dbReference type="CDD" id="cd12148">
    <property type="entry name" value="fungal_TF_MHR"/>
    <property type="match status" value="1"/>
</dbReference>
<dbReference type="Pfam" id="PF00248">
    <property type="entry name" value="Aldo_ket_red"/>
    <property type="match status" value="1"/>
</dbReference>
<name>A0AAV9MTE2_9EURO</name>
<feature type="domain" description="Zn(2)-C6 fungal-type" evidence="9">
    <location>
        <begin position="380"/>
        <end position="407"/>
    </location>
</feature>
<dbReference type="Pfam" id="PF00172">
    <property type="entry name" value="Zn_clus"/>
    <property type="match status" value="1"/>
</dbReference>
<dbReference type="PANTHER" id="PTHR43364:SF7">
    <property type="entry name" value="NADP-DEPENDENT OXIDOREDUCTASE DOMAIN-CONTAINING PROTEIN-RELATED"/>
    <property type="match status" value="1"/>
</dbReference>
<keyword evidence="3" id="KW-0805">Transcription regulation</keyword>
<dbReference type="GeneID" id="89978682"/>
<evidence type="ECO:0000259" key="10">
    <source>
        <dbReference type="Pfam" id="PF00248"/>
    </source>
</evidence>
<dbReference type="Proteomes" id="UP001358417">
    <property type="component" value="Unassembled WGS sequence"/>
</dbReference>
<evidence type="ECO:0000256" key="4">
    <source>
        <dbReference type="ARBA" id="ARBA00023125"/>
    </source>
</evidence>
<evidence type="ECO:0000256" key="6">
    <source>
        <dbReference type="ARBA" id="ARBA00023242"/>
    </source>
</evidence>
<accession>A0AAV9MTE2</accession>